<dbReference type="InterPro" id="IPR017574">
    <property type="entry name" value="CRISPR-assoc_prot_Cas7/Csc2"/>
</dbReference>
<dbReference type="AlphaFoldDB" id="A0A1W6K432"/>
<dbReference type="NCBIfam" id="TIGR03157">
    <property type="entry name" value="cas_Csc2"/>
    <property type="match status" value="1"/>
</dbReference>
<protein>
    <submittedName>
        <fullName evidence="1">Type I-D CRISPR-associated protein Cas7/Csc2</fullName>
    </submittedName>
</protein>
<keyword evidence="2" id="KW-1185">Reference proteome</keyword>
<evidence type="ECO:0000313" key="2">
    <source>
        <dbReference type="Proteomes" id="UP000193404"/>
    </source>
</evidence>
<reference evidence="1 2" key="1">
    <citation type="submission" date="2017-03" db="EMBL/GenBank/DDBJ databases">
        <title>Sulfur activation and transportation mechanism of thermophilic Archaea Acidianus manzaensis YN-25.</title>
        <authorList>
            <person name="Ma Y."/>
            <person name="Yang Y."/>
            <person name="Xia J."/>
        </authorList>
    </citation>
    <scope>NUCLEOTIDE SEQUENCE [LARGE SCALE GENOMIC DNA]</scope>
    <source>
        <strain evidence="1 2">YN-25</strain>
    </source>
</reference>
<dbReference type="Pfam" id="PF18320">
    <property type="entry name" value="Csc2"/>
    <property type="match status" value="1"/>
</dbReference>
<dbReference type="OrthoDB" id="36159at2157"/>
<proteinExistence type="predicted"/>
<dbReference type="KEGG" id="aman:B6F84_13760"/>
<dbReference type="Proteomes" id="UP000193404">
    <property type="component" value="Chromosome"/>
</dbReference>
<name>A0A1W6K432_9CREN</name>
<gene>
    <name evidence="1" type="ORF">B6F84_13760</name>
</gene>
<sequence>MSLNEKIEKILGIEKEKISPFFADLSDVKKENAVPRGRVINVFVTIQAEGELIIRHEGGEDITLATIGDKKYPIILHEKLASSVRRKMLELLRRDYADHKEEINKIRGKNDDWDCSLRPFSSTNKEERMGGLCGECPNCMEFGFAVKEGSFNLKSRIEGDLHIATEPEQKSVVVRTFNVVDEVTKTTFVQGERTGGLFRLSLVREGTIFVGKVVMKDVSPAEFLLSLYSLASTSRIGAVTSDFGKISVHIPAIIFSSFEVSSGYDLHRRAEIEGLNNLDEINKRINSYLDRFKKNHVLVTSEDIAEEVLDELTVNGTISHDVVKEAWINGVNFRKAIELFVREKK</sequence>
<accession>A0A1W6K432</accession>
<dbReference type="STRING" id="282676.B6F84_13760"/>
<dbReference type="GeneID" id="41592006"/>
<organism evidence="1 2">
    <name type="scientific">Acidianus manzaensis</name>
    <dbReference type="NCBI Taxonomy" id="282676"/>
    <lineage>
        <taxon>Archaea</taxon>
        <taxon>Thermoproteota</taxon>
        <taxon>Thermoprotei</taxon>
        <taxon>Sulfolobales</taxon>
        <taxon>Sulfolobaceae</taxon>
        <taxon>Acidianus</taxon>
    </lineage>
</organism>
<evidence type="ECO:0000313" key="1">
    <source>
        <dbReference type="EMBL" id="ARM77212.1"/>
    </source>
</evidence>
<dbReference type="RefSeq" id="WP_148692772.1">
    <property type="nucleotide sequence ID" value="NZ_CP020477.1"/>
</dbReference>
<dbReference type="EMBL" id="CP020477">
    <property type="protein sequence ID" value="ARM77212.1"/>
    <property type="molecule type" value="Genomic_DNA"/>
</dbReference>